<protein>
    <submittedName>
        <fullName evidence="1">Uncharacterized protein</fullName>
    </submittedName>
</protein>
<sequence length="29" mass="3469">MQKINMLTLVEVGEDYLVFILLFLDLIER</sequence>
<dbReference type="EMBL" id="PYGC01000006">
    <property type="protein sequence ID" value="PSK82349.1"/>
    <property type="molecule type" value="Genomic_DNA"/>
</dbReference>
<dbReference type="AlphaFoldDB" id="A0A2P8CBJ9"/>
<evidence type="ECO:0000313" key="2">
    <source>
        <dbReference type="Proteomes" id="UP000240621"/>
    </source>
</evidence>
<comment type="caution">
    <text evidence="1">The sequence shown here is derived from an EMBL/GenBank/DDBJ whole genome shotgun (WGS) entry which is preliminary data.</text>
</comment>
<reference evidence="1 2" key="1">
    <citation type="submission" date="2018-03" db="EMBL/GenBank/DDBJ databases">
        <title>Genomic Encyclopedia of Archaeal and Bacterial Type Strains, Phase II (KMG-II): from individual species to whole genera.</title>
        <authorList>
            <person name="Goeker M."/>
        </authorList>
    </citation>
    <scope>NUCLEOTIDE SEQUENCE [LARGE SCALE GENOMIC DNA]</scope>
    <source>
        <strain evidence="1 2">DSM 27267</strain>
    </source>
</reference>
<accession>A0A2P8CBJ9</accession>
<evidence type="ECO:0000313" key="1">
    <source>
        <dbReference type="EMBL" id="PSK82349.1"/>
    </source>
</evidence>
<dbReference type="Proteomes" id="UP000240621">
    <property type="component" value="Unassembled WGS sequence"/>
</dbReference>
<name>A0A2P8CBJ9_9BACT</name>
<organism evidence="1 2">
    <name type="scientific">Prolixibacter denitrificans</name>
    <dbReference type="NCBI Taxonomy" id="1541063"/>
    <lineage>
        <taxon>Bacteria</taxon>
        <taxon>Pseudomonadati</taxon>
        <taxon>Bacteroidota</taxon>
        <taxon>Bacteroidia</taxon>
        <taxon>Marinilabiliales</taxon>
        <taxon>Prolixibacteraceae</taxon>
        <taxon>Prolixibacter</taxon>
    </lineage>
</organism>
<proteinExistence type="predicted"/>
<gene>
    <name evidence="1" type="ORF">CLV93_10693</name>
</gene>